<reference evidence="3" key="1">
    <citation type="submission" date="2022-11" db="UniProtKB">
        <authorList>
            <consortium name="WormBaseParasite"/>
        </authorList>
    </citation>
    <scope>IDENTIFICATION</scope>
</reference>
<proteinExistence type="predicted"/>
<sequence length="250" mass="27997">MYYDPFLSLSTSIRNDTTGSTPTDGENEMNLEEWFSEQTATSSDTTYEHSSFSPAARSSVKSEIDDPAYCMVFAEPPAKRPKTESSNSEETVAFDHPSASILKKVCGKLNIEYSHDAYQLWGNIIFNNISASSDNIQTHELKSLNIYACLSLFFTGKIDNCFLIQHVINTAHRGDLITSDSLTQAEIDEIFTRATVTNEQIEFISSFLSCRIGIYHGSNLNKYGNWKDENIALTLILSFIDGMYSIVLDL</sequence>
<dbReference type="Proteomes" id="UP000887577">
    <property type="component" value="Unplaced"/>
</dbReference>
<evidence type="ECO:0000313" key="2">
    <source>
        <dbReference type="Proteomes" id="UP000887577"/>
    </source>
</evidence>
<protein>
    <submittedName>
        <fullName evidence="3">Apea-like HEPN domain-containing protein</fullName>
    </submittedName>
</protein>
<dbReference type="WBParaSite" id="PSU_v2.g5088.t1">
    <property type="protein sequence ID" value="PSU_v2.g5088.t1"/>
    <property type="gene ID" value="PSU_v2.g5088"/>
</dbReference>
<evidence type="ECO:0000313" key="3">
    <source>
        <dbReference type="WBParaSite" id="PSU_v2.g5088.t1"/>
    </source>
</evidence>
<feature type="region of interest" description="Disordered" evidence="1">
    <location>
        <begin position="1"/>
        <end position="29"/>
    </location>
</feature>
<evidence type="ECO:0000256" key="1">
    <source>
        <dbReference type="SAM" id="MobiDB-lite"/>
    </source>
</evidence>
<accession>A0A914YX43</accession>
<name>A0A914YX43_9BILA</name>
<dbReference type="AlphaFoldDB" id="A0A914YX43"/>
<organism evidence="2 3">
    <name type="scientific">Panagrolaimus superbus</name>
    <dbReference type="NCBI Taxonomy" id="310955"/>
    <lineage>
        <taxon>Eukaryota</taxon>
        <taxon>Metazoa</taxon>
        <taxon>Ecdysozoa</taxon>
        <taxon>Nematoda</taxon>
        <taxon>Chromadorea</taxon>
        <taxon>Rhabditida</taxon>
        <taxon>Tylenchina</taxon>
        <taxon>Panagrolaimomorpha</taxon>
        <taxon>Panagrolaimoidea</taxon>
        <taxon>Panagrolaimidae</taxon>
        <taxon>Panagrolaimus</taxon>
    </lineage>
</organism>
<feature type="compositionally biased region" description="Polar residues" evidence="1">
    <location>
        <begin position="8"/>
        <end position="24"/>
    </location>
</feature>
<keyword evidence="2" id="KW-1185">Reference proteome</keyword>